<evidence type="ECO:0000313" key="2">
    <source>
        <dbReference type="Proteomes" id="UP000606463"/>
    </source>
</evidence>
<sequence>MADKETLLKQHQILANQNPLSEGFVEKLRKHFEQEEAFLEKHKEILGGSDELSPLQMVKKEHRLLLEYLEKGEIESFKNLFKYHTFKEETQIYTLLE</sequence>
<accession>A0A9D1CFG8</accession>
<gene>
    <name evidence="1" type="ORF">EYH37_05920</name>
</gene>
<proteinExistence type="predicted"/>
<reference evidence="1" key="1">
    <citation type="journal article" date="2020" name="ISME J.">
        <title>Gammaproteobacteria mediating utilization of methyl-, sulfur- and petroleum organic compounds in deep ocean hydrothermal plumes.</title>
        <authorList>
            <person name="Zhou Z."/>
            <person name="Liu Y."/>
            <person name="Pan J."/>
            <person name="Cron B.R."/>
            <person name="Toner B.M."/>
            <person name="Anantharaman K."/>
            <person name="Breier J.A."/>
            <person name="Dick G.J."/>
            <person name="Li M."/>
        </authorList>
    </citation>
    <scope>NUCLEOTIDE SEQUENCE</scope>
    <source>
        <strain evidence="1">SZUA-1501</strain>
    </source>
</reference>
<dbReference type="AlphaFoldDB" id="A0A9D1CFG8"/>
<name>A0A9D1CFG8_AQUAO</name>
<evidence type="ECO:0000313" key="1">
    <source>
        <dbReference type="EMBL" id="HIP98875.1"/>
    </source>
</evidence>
<organism evidence="1 2">
    <name type="scientific">Aquifex aeolicus</name>
    <dbReference type="NCBI Taxonomy" id="63363"/>
    <lineage>
        <taxon>Bacteria</taxon>
        <taxon>Pseudomonadati</taxon>
        <taxon>Aquificota</taxon>
        <taxon>Aquificia</taxon>
        <taxon>Aquificales</taxon>
        <taxon>Aquificaceae</taxon>
        <taxon>Aquifex</taxon>
    </lineage>
</organism>
<protein>
    <recommendedName>
        <fullName evidence="3">Hemerythrin-like domain-containing protein</fullName>
    </recommendedName>
</protein>
<dbReference type="Proteomes" id="UP000606463">
    <property type="component" value="Unassembled WGS sequence"/>
</dbReference>
<dbReference type="EMBL" id="DQVE01000057">
    <property type="protein sequence ID" value="HIP98875.1"/>
    <property type="molecule type" value="Genomic_DNA"/>
</dbReference>
<evidence type="ECO:0008006" key="3">
    <source>
        <dbReference type="Google" id="ProtNLM"/>
    </source>
</evidence>
<comment type="caution">
    <text evidence="1">The sequence shown here is derived from an EMBL/GenBank/DDBJ whole genome shotgun (WGS) entry which is preliminary data.</text>
</comment>